<evidence type="ECO:0000256" key="7">
    <source>
        <dbReference type="ARBA" id="ARBA00048326"/>
    </source>
</evidence>
<keyword evidence="6 8" id="KW-0808">Transferase</keyword>
<name>A0A3E1KEC4_9GAMM</name>
<dbReference type="OrthoDB" id="9803017at2"/>
<accession>A0A3E1KEC4</accession>
<dbReference type="EMBL" id="QUZK01000001">
    <property type="protein sequence ID" value="RFF33127.1"/>
    <property type="molecule type" value="Genomic_DNA"/>
</dbReference>
<keyword evidence="10" id="KW-1185">Reference proteome</keyword>
<protein>
    <recommendedName>
        <fullName evidence="4 8">Ribosomal RNA small subunit methyltransferase D</fullName>
        <ecNumber evidence="3 8">2.1.1.171</ecNumber>
    </recommendedName>
</protein>
<dbReference type="GO" id="GO:0052913">
    <property type="term" value="F:16S rRNA (guanine(966)-N(2))-methyltransferase activity"/>
    <property type="evidence" value="ECO:0007669"/>
    <property type="project" value="UniProtKB-EC"/>
</dbReference>
<sequence length="184" mass="20185">MSGRIRIIGGQWRGRKLAVPYAPGLRPTGDRARETLFNWLQAQVPGARCLDLFAGTGALGLEALSRGAASSVFVERDRRLAGRLREIAGDWPGGDRMEVVQGDVLRWLGTDERSFDLVFIDPPFSDSLQGRVLEALVDGGHLASGARVYVEQDARDPEIDPGERYELLRSKTLGEVRLTLLAVS</sequence>
<evidence type="ECO:0000256" key="5">
    <source>
        <dbReference type="ARBA" id="ARBA00022603"/>
    </source>
</evidence>
<evidence type="ECO:0000256" key="3">
    <source>
        <dbReference type="ARBA" id="ARBA00012141"/>
    </source>
</evidence>
<evidence type="ECO:0000313" key="9">
    <source>
        <dbReference type="EMBL" id="RFF33127.1"/>
    </source>
</evidence>
<comment type="similarity">
    <text evidence="2 8">Belongs to the methyltransferase superfamily. RsmD family.</text>
</comment>
<gene>
    <name evidence="9" type="primary">rsmD</name>
    <name evidence="9" type="ORF">DZC52_00015</name>
</gene>
<evidence type="ECO:0000256" key="4">
    <source>
        <dbReference type="ARBA" id="ARBA00013682"/>
    </source>
</evidence>
<dbReference type="GO" id="GO:0003676">
    <property type="term" value="F:nucleic acid binding"/>
    <property type="evidence" value="ECO:0007669"/>
    <property type="project" value="InterPro"/>
</dbReference>
<reference evidence="9 10" key="1">
    <citation type="submission" date="2018-08" db="EMBL/GenBank/DDBJ databases">
        <title>Wenzhouxiangella salilacus sp. nov., a novel bacterium isolated from a saline lake in Xinjiang Province, China.</title>
        <authorList>
            <person name="Han S."/>
        </authorList>
    </citation>
    <scope>NUCLEOTIDE SEQUENCE [LARGE SCALE GENOMIC DNA]</scope>
    <source>
        <strain evidence="9 10">XDB06</strain>
    </source>
</reference>
<dbReference type="InterPro" id="IPR029063">
    <property type="entry name" value="SAM-dependent_MTases_sf"/>
</dbReference>
<dbReference type="PANTHER" id="PTHR43542">
    <property type="entry name" value="METHYLTRANSFERASE"/>
    <property type="match status" value="1"/>
</dbReference>
<dbReference type="NCBIfam" id="TIGR00095">
    <property type="entry name" value="16S rRNA (guanine(966)-N(2))-methyltransferase RsmD"/>
    <property type="match status" value="1"/>
</dbReference>
<proteinExistence type="inferred from homology"/>
<dbReference type="PIRSF" id="PIRSF004553">
    <property type="entry name" value="CHP00095"/>
    <property type="match status" value="1"/>
</dbReference>
<dbReference type="AlphaFoldDB" id="A0A3E1KEC4"/>
<dbReference type="PROSITE" id="PS00092">
    <property type="entry name" value="N6_MTASE"/>
    <property type="match status" value="1"/>
</dbReference>
<dbReference type="Gene3D" id="3.40.50.150">
    <property type="entry name" value="Vaccinia Virus protein VP39"/>
    <property type="match status" value="1"/>
</dbReference>
<evidence type="ECO:0000256" key="1">
    <source>
        <dbReference type="ARBA" id="ARBA00002649"/>
    </source>
</evidence>
<dbReference type="InterPro" id="IPR004398">
    <property type="entry name" value="RNA_MeTrfase_RsmD"/>
</dbReference>
<dbReference type="InterPro" id="IPR002052">
    <property type="entry name" value="DNA_methylase_N6_adenine_CS"/>
</dbReference>
<dbReference type="Pfam" id="PF03602">
    <property type="entry name" value="Cons_hypoth95"/>
    <property type="match status" value="1"/>
</dbReference>
<comment type="catalytic activity">
    <reaction evidence="7 8">
        <text>guanosine(966) in 16S rRNA + S-adenosyl-L-methionine = N(2)-methylguanosine(966) in 16S rRNA + S-adenosyl-L-homocysteine + H(+)</text>
        <dbReference type="Rhea" id="RHEA:23548"/>
        <dbReference type="Rhea" id="RHEA-COMP:10211"/>
        <dbReference type="Rhea" id="RHEA-COMP:10212"/>
        <dbReference type="ChEBI" id="CHEBI:15378"/>
        <dbReference type="ChEBI" id="CHEBI:57856"/>
        <dbReference type="ChEBI" id="CHEBI:59789"/>
        <dbReference type="ChEBI" id="CHEBI:74269"/>
        <dbReference type="ChEBI" id="CHEBI:74481"/>
        <dbReference type="EC" id="2.1.1.171"/>
    </reaction>
</comment>
<comment type="caution">
    <text evidence="9">The sequence shown here is derived from an EMBL/GenBank/DDBJ whole genome shotgun (WGS) entry which is preliminary data.</text>
</comment>
<keyword evidence="8" id="KW-0698">rRNA processing</keyword>
<evidence type="ECO:0000256" key="8">
    <source>
        <dbReference type="PIRNR" id="PIRNR004553"/>
    </source>
</evidence>
<organism evidence="9 10">
    <name type="scientific">Wenzhouxiangella sediminis</name>
    <dbReference type="NCBI Taxonomy" id="1792836"/>
    <lineage>
        <taxon>Bacteria</taxon>
        <taxon>Pseudomonadati</taxon>
        <taxon>Pseudomonadota</taxon>
        <taxon>Gammaproteobacteria</taxon>
        <taxon>Chromatiales</taxon>
        <taxon>Wenzhouxiangellaceae</taxon>
        <taxon>Wenzhouxiangella</taxon>
    </lineage>
</organism>
<dbReference type="SUPFAM" id="SSF53335">
    <property type="entry name" value="S-adenosyl-L-methionine-dependent methyltransferases"/>
    <property type="match status" value="1"/>
</dbReference>
<evidence type="ECO:0000256" key="6">
    <source>
        <dbReference type="ARBA" id="ARBA00022679"/>
    </source>
</evidence>
<keyword evidence="5 8" id="KW-0489">Methyltransferase</keyword>
<comment type="function">
    <text evidence="1 8">Specifically methylates the guanine in position 966 of 16S rRNA in the assembled 30S particle.</text>
</comment>
<dbReference type="RefSeq" id="WP_116649069.1">
    <property type="nucleotide sequence ID" value="NZ_QUZK01000001.1"/>
</dbReference>
<dbReference type="Proteomes" id="UP000260351">
    <property type="component" value="Unassembled WGS sequence"/>
</dbReference>
<evidence type="ECO:0000313" key="10">
    <source>
        <dbReference type="Proteomes" id="UP000260351"/>
    </source>
</evidence>
<dbReference type="CDD" id="cd02440">
    <property type="entry name" value="AdoMet_MTases"/>
    <property type="match status" value="1"/>
</dbReference>
<keyword evidence="8" id="KW-0949">S-adenosyl-L-methionine</keyword>
<evidence type="ECO:0000256" key="2">
    <source>
        <dbReference type="ARBA" id="ARBA00005269"/>
    </source>
</evidence>
<dbReference type="PANTHER" id="PTHR43542:SF1">
    <property type="entry name" value="METHYLTRANSFERASE"/>
    <property type="match status" value="1"/>
</dbReference>
<dbReference type="EC" id="2.1.1.171" evidence="3 8"/>